<dbReference type="EMBL" id="JAPDPI010000021">
    <property type="protein sequence ID" value="MCW3806267.1"/>
    <property type="molecule type" value="Genomic_DNA"/>
</dbReference>
<organism evidence="1 2">
    <name type="scientific">Plebeiibacterium marinum</name>
    <dbReference type="NCBI Taxonomy" id="2992111"/>
    <lineage>
        <taxon>Bacteria</taxon>
        <taxon>Pseudomonadati</taxon>
        <taxon>Bacteroidota</taxon>
        <taxon>Bacteroidia</taxon>
        <taxon>Marinilabiliales</taxon>
        <taxon>Marinilabiliaceae</taxon>
        <taxon>Plebeiibacterium</taxon>
    </lineage>
</organism>
<gene>
    <name evidence="1" type="ORF">OM074_11575</name>
</gene>
<protein>
    <submittedName>
        <fullName evidence="1">DUF3822 family protein</fullName>
    </submittedName>
</protein>
<comment type="caution">
    <text evidence="1">The sequence shown here is derived from an EMBL/GenBank/DDBJ whole genome shotgun (WGS) entry which is preliminary data.</text>
</comment>
<name>A0AAE3MFU9_9BACT</name>
<dbReference type="CDD" id="cd24013">
    <property type="entry name" value="ASKHA_ATPase_BT3980-like"/>
    <property type="match status" value="1"/>
</dbReference>
<accession>A0AAE3MFU9</accession>
<dbReference type="Gene3D" id="3.30.420.250">
    <property type="match status" value="1"/>
</dbReference>
<proteinExistence type="predicted"/>
<dbReference type="RefSeq" id="WP_301199639.1">
    <property type="nucleotide sequence ID" value="NZ_JAPDPI010000021.1"/>
</dbReference>
<sequence>MTNQFVIDNNFDKNITTSYFLSIQLALDGFSFCVLDPISNEYILFYHKNISINESLFGVTDSEIANNEYLQLPYQKTFVLFQTKHNTLIPSSLFDENQKEDYLNFCFNPNKYEEEITFSHKIKMADSYCIFSIPEKFSDLLSSKFSNVFYFNQTIPFIESALLNTTFNTDQHLVYINVQNSCFDIIIIAGNNLKLHNTFNFHNKKEFLYYTLLVFEQLKLNTHTSHIYLSGRVSKTDDIYSMLKKYIKHVEIANESKHFKFAAVFKQVSLVNHINLINIPLCV</sequence>
<dbReference type="InterPro" id="IPR024213">
    <property type="entry name" value="DUF3822"/>
</dbReference>
<keyword evidence="2" id="KW-1185">Reference proteome</keyword>
<dbReference type="Pfam" id="PF12864">
    <property type="entry name" value="DUF3822"/>
    <property type="match status" value="1"/>
</dbReference>
<dbReference type="Proteomes" id="UP001207408">
    <property type="component" value="Unassembled WGS sequence"/>
</dbReference>
<dbReference type="Gene3D" id="3.30.420.260">
    <property type="match status" value="1"/>
</dbReference>
<dbReference type="AlphaFoldDB" id="A0AAE3MFU9"/>
<evidence type="ECO:0000313" key="1">
    <source>
        <dbReference type="EMBL" id="MCW3806267.1"/>
    </source>
</evidence>
<evidence type="ECO:0000313" key="2">
    <source>
        <dbReference type="Proteomes" id="UP001207408"/>
    </source>
</evidence>
<reference evidence="1" key="1">
    <citation type="submission" date="2022-10" db="EMBL/GenBank/DDBJ databases">
        <authorList>
            <person name="Yu W.X."/>
        </authorList>
    </citation>
    <scope>NUCLEOTIDE SEQUENCE</scope>
    <source>
        <strain evidence="1">D04</strain>
    </source>
</reference>